<reference evidence="2 3" key="2">
    <citation type="journal article" date="2013" name="Plant Cell Physiol.">
        <title>Rice Annotation Project Database (RAP-DB): an integrative and interactive database for rice genomics.</title>
        <authorList>
            <person name="Sakai H."/>
            <person name="Lee S.S."/>
            <person name="Tanaka T."/>
            <person name="Numa H."/>
            <person name="Kim J."/>
            <person name="Kawahara Y."/>
            <person name="Wakimoto H."/>
            <person name="Yang C.C."/>
            <person name="Iwamoto M."/>
            <person name="Abe T."/>
            <person name="Yamada Y."/>
            <person name="Muto A."/>
            <person name="Inokuchi H."/>
            <person name="Ikemura T."/>
            <person name="Matsumoto T."/>
            <person name="Sasaki T."/>
            <person name="Itoh T."/>
        </authorList>
    </citation>
    <scope>NUCLEOTIDE SEQUENCE [LARGE SCALE GENOMIC DNA]</scope>
    <source>
        <strain evidence="3">cv. Nipponbare</strain>
    </source>
</reference>
<dbReference type="Proteomes" id="UP000059680">
    <property type="component" value="Chromosome 2"/>
</dbReference>
<protein>
    <submittedName>
        <fullName evidence="2">Os02g0132950 protein</fullName>
    </submittedName>
</protein>
<reference evidence="2 3" key="3">
    <citation type="journal article" date="2013" name="Rice">
        <title>Improvement of the Oryza sativa Nipponbare reference genome using next generation sequence and optical map data.</title>
        <authorList>
            <person name="Kawahara Y."/>
            <person name="de la Bastide M."/>
            <person name="Hamilton J.P."/>
            <person name="Kanamori H."/>
            <person name="McCombie W.R."/>
            <person name="Ouyang S."/>
            <person name="Schwartz D.C."/>
            <person name="Tanaka T."/>
            <person name="Wu J."/>
            <person name="Zhou S."/>
            <person name="Childs K.L."/>
            <person name="Davidson R.M."/>
            <person name="Lin H."/>
            <person name="Quesada-Ocampo L."/>
            <person name="Vaillancourt B."/>
            <person name="Sakai H."/>
            <person name="Lee S.S."/>
            <person name="Kim J."/>
            <person name="Numa H."/>
            <person name="Itoh T."/>
            <person name="Buell C.R."/>
            <person name="Matsumoto T."/>
        </authorList>
    </citation>
    <scope>NUCLEOTIDE SEQUENCE [LARGE SCALE GENOMIC DNA]</scope>
    <source>
        <strain evidence="3">cv. Nipponbare</strain>
    </source>
</reference>
<keyword evidence="3" id="KW-1185">Reference proteome</keyword>
<reference evidence="3" key="1">
    <citation type="journal article" date="2005" name="Nature">
        <title>The map-based sequence of the rice genome.</title>
        <authorList>
            <consortium name="International rice genome sequencing project (IRGSP)"/>
            <person name="Matsumoto T."/>
            <person name="Wu J."/>
            <person name="Kanamori H."/>
            <person name="Katayose Y."/>
            <person name="Fujisawa M."/>
            <person name="Namiki N."/>
            <person name="Mizuno H."/>
            <person name="Yamamoto K."/>
            <person name="Antonio B.A."/>
            <person name="Baba T."/>
            <person name="Sakata K."/>
            <person name="Nagamura Y."/>
            <person name="Aoki H."/>
            <person name="Arikawa K."/>
            <person name="Arita K."/>
            <person name="Bito T."/>
            <person name="Chiden Y."/>
            <person name="Fujitsuka N."/>
            <person name="Fukunaka R."/>
            <person name="Hamada M."/>
            <person name="Harada C."/>
            <person name="Hayashi A."/>
            <person name="Hijishita S."/>
            <person name="Honda M."/>
            <person name="Hosokawa S."/>
            <person name="Ichikawa Y."/>
            <person name="Idonuma A."/>
            <person name="Iijima M."/>
            <person name="Ikeda M."/>
            <person name="Ikeno M."/>
            <person name="Ito K."/>
            <person name="Ito S."/>
            <person name="Ito T."/>
            <person name="Ito Y."/>
            <person name="Ito Y."/>
            <person name="Iwabuchi A."/>
            <person name="Kamiya K."/>
            <person name="Karasawa W."/>
            <person name="Kurita K."/>
            <person name="Katagiri S."/>
            <person name="Kikuta A."/>
            <person name="Kobayashi H."/>
            <person name="Kobayashi N."/>
            <person name="Machita K."/>
            <person name="Maehara T."/>
            <person name="Masukawa M."/>
            <person name="Mizubayashi T."/>
            <person name="Mukai Y."/>
            <person name="Nagasaki H."/>
            <person name="Nagata Y."/>
            <person name="Naito S."/>
            <person name="Nakashima M."/>
            <person name="Nakama Y."/>
            <person name="Nakamichi Y."/>
            <person name="Nakamura M."/>
            <person name="Meguro A."/>
            <person name="Negishi M."/>
            <person name="Ohta I."/>
            <person name="Ohta T."/>
            <person name="Okamoto M."/>
            <person name="Ono N."/>
            <person name="Saji S."/>
            <person name="Sakaguchi M."/>
            <person name="Sakai K."/>
            <person name="Shibata M."/>
            <person name="Shimokawa T."/>
            <person name="Song J."/>
            <person name="Takazaki Y."/>
            <person name="Terasawa K."/>
            <person name="Tsugane M."/>
            <person name="Tsuji K."/>
            <person name="Ueda S."/>
            <person name="Waki K."/>
            <person name="Yamagata H."/>
            <person name="Yamamoto M."/>
            <person name="Yamamoto S."/>
            <person name="Yamane H."/>
            <person name="Yoshiki S."/>
            <person name="Yoshihara R."/>
            <person name="Yukawa K."/>
            <person name="Zhong H."/>
            <person name="Yano M."/>
            <person name="Yuan Q."/>
            <person name="Ouyang S."/>
            <person name="Liu J."/>
            <person name="Jones K.M."/>
            <person name="Gansberger K."/>
            <person name="Moffat K."/>
            <person name="Hill J."/>
            <person name="Bera J."/>
            <person name="Fadrosh D."/>
            <person name="Jin S."/>
            <person name="Johri S."/>
            <person name="Kim M."/>
            <person name="Overton L."/>
            <person name="Reardon M."/>
            <person name="Tsitrin T."/>
            <person name="Vuong H."/>
            <person name="Weaver B."/>
            <person name="Ciecko A."/>
            <person name="Tallon L."/>
            <person name="Jackson J."/>
            <person name="Pai G."/>
            <person name="Aken S.V."/>
            <person name="Utterback T."/>
            <person name="Reidmuller S."/>
            <person name="Feldblyum T."/>
            <person name="Hsiao J."/>
            <person name="Zismann V."/>
            <person name="Iobst S."/>
            <person name="de Vazeille A.R."/>
            <person name="Buell C.R."/>
            <person name="Ying K."/>
            <person name="Li Y."/>
            <person name="Lu T."/>
            <person name="Huang Y."/>
            <person name="Zhao Q."/>
            <person name="Feng Q."/>
            <person name="Zhang L."/>
            <person name="Zhu J."/>
            <person name="Weng Q."/>
            <person name="Mu J."/>
            <person name="Lu Y."/>
            <person name="Fan D."/>
            <person name="Liu Y."/>
            <person name="Guan J."/>
            <person name="Zhang Y."/>
            <person name="Yu S."/>
            <person name="Liu X."/>
            <person name="Zhang Y."/>
            <person name="Hong G."/>
            <person name="Han B."/>
            <person name="Choisne N."/>
            <person name="Demange N."/>
            <person name="Orjeda G."/>
            <person name="Samain S."/>
            <person name="Cattolico L."/>
            <person name="Pelletier E."/>
            <person name="Couloux A."/>
            <person name="Segurens B."/>
            <person name="Wincker P."/>
            <person name="D'Hont A."/>
            <person name="Scarpelli C."/>
            <person name="Weissenbach J."/>
            <person name="Salanoubat M."/>
            <person name="Quetier F."/>
            <person name="Yu Y."/>
            <person name="Kim H.R."/>
            <person name="Rambo T."/>
            <person name="Currie J."/>
            <person name="Collura K."/>
            <person name="Luo M."/>
            <person name="Yang T."/>
            <person name="Ammiraju J.S.S."/>
            <person name="Engler F."/>
            <person name="Soderlund C."/>
            <person name="Wing R.A."/>
            <person name="Palmer L.E."/>
            <person name="de la Bastide M."/>
            <person name="Spiegel L."/>
            <person name="Nascimento L."/>
            <person name="Zutavern T."/>
            <person name="O'Shaughnessy A."/>
            <person name="Dike S."/>
            <person name="Dedhia N."/>
            <person name="Preston R."/>
            <person name="Balija V."/>
            <person name="McCombie W.R."/>
            <person name="Chow T."/>
            <person name="Chen H."/>
            <person name="Chung M."/>
            <person name="Chen C."/>
            <person name="Shaw J."/>
            <person name="Wu H."/>
            <person name="Hsiao K."/>
            <person name="Chao Y."/>
            <person name="Chu M."/>
            <person name="Cheng C."/>
            <person name="Hour A."/>
            <person name="Lee P."/>
            <person name="Lin S."/>
            <person name="Lin Y."/>
            <person name="Liou J."/>
            <person name="Liu S."/>
            <person name="Hsing Y."/>
            <person name="Raghuvanshi S."/>
            <person name="Mohanty A."/>
            <person name="Bharti A.K."/>
            <person name="Gaur A."/>
            <person name="Gupta V."/>
            <person name="Kumar D."/>
            <person name="Ravi V."/>
            <person name="Vij S."/>
            <person name="Kapur A."/>
            <person name="Khurana P."/>
            <person name="Khurana P."/>
            <person name="Khurana J.P."/>
            <person name="Tyagi A.K."/>
            <person name="Gaikwad K."/>
            <person name="Singh A."/>
            <person name="Dalal V."/>
            <person name="Srivastava S."/>
            <person name="Dixit A."/>
            <person name="Pal A.K."/>
            <person name="Ghazi I.A."/>
            <person name="Yadav M."/>
            <person name="Pandit A."/>
            <person name="Bhargava A."/>
            <person name="Sureshbabu K."/>
            <person name="Batra K."/>
            <person name="Sharma T.R."/>
            <person name="Mohapatra T."/>
            <person name="Singh N.K."/>
            <person name="Messing J."/>
            <person name="Nelson A.B."/>
            <person name="Fuks G."/>
            <person name="Kavchok S."/>
            <person name="Keizer G."/>
            <person name="Linton E."/>
            <person name="Llaca V."/>
            <person name="Song R."/>
            <person name="Tanyolac B."/>
            <person name="Young S."/>
            <person name="Ho-Il K."/>
            <person name="Hahn J.H."/>
            <person name="Sangsakoo G."/>
            <person name="Vanavichit A."/>
            <person name="de Mattos Luiz.A.T."/>
            <person name="Zimmer P.D."/>
            <person name="Malone G."/>
            <person name="Dellagostin O."/>
            <person name="de Oliveira A.C."/>
            <person name="Bevan M."/>
            <person name="Bancroft I."/>
            <person name="Minx P."/>
            <person name="Cordum H."/>
            <person name="Wilson R."/>
            <person name="Cheng Z."/>
            <person name="Jin W."/>
            <person name="Jiang J."/>
            <person name="Leong S.A."/>
            <person name="Iwama H."/>
            <person name="Gojobori T."/>
            <person name="Itoh T."/>
            <person name="Niimura Y."/>
            <person name="Fujii Y."/>
            <person name="Habara T."/>
            <person name="Sakai H."/>
            <person name="Sato Y."/>
            <person name="Wilson G."/>
            <person name="Kumar K."/>
            <person name="McCouch S."/>
            <person name="Juretic N."/>
            <person name="Hoen D."/>
            <person name="Wright S."/>
            <person name="Bruskiewich R."/>
            <person name="Bureau T."/>
            <person name="Miyao A."/>
            <person name="Hirochika H."/>
            <person name="Nishikawa T."/>
            <person name="Kadowaki K."/>
            <person name="Sugiura M."/>
            <person name="Burr B."/>
            <person name="Sasaki T."/>
        </authorList>
    </citation>
    <scope>NUCLEOTIDE SEQUENCE [LARGE SCALE GENOMIC DNA]</scope>
    <source>
        <strain evidence="3">cv. Nipponbare</strain>
    </source>
</reference>
<gene>
    <name evidence="2" type="ordered locus">Os02g0132950</name>
    <name evidence="2" type="ORF">OSNPB_020132950</name>
</gene>
<feature type="compositionally biased region" description="Pro residues" evidence="1">
    <location>
        <begin position="71"/>
        <end position="90"/>
    </location>
</feature>
<dbReference type="PaxDb" id="39947-A0A0P0VEG6"/>
<organism evidence="2 3">
    <name type="scientific">Oryza sativa subsp. japonica</name>
    <name type="common">Rice</name>
    <dbReference type="NCBI Taxonomy" id="39947"/>
    <lineage>
        <taxon>Eukaryota</taxon>
        <taxon>Viridiplantae</taxon>
        <taxon>Streptophyta</taxon>
        <taxon>Embryophyta</taxon>
        <taxon>Tracheophyta</taxon>
        <taxon>Spermatophyta</taxon>
        <taxon>Magnoliopsida</taxon>
        <taxon>Liliopsida</taxon>
        <taxon>Poales</taxon>
        <taxon>Poaceae</taxon>
        <taxon>BOP clade</taxon>
        <taxon>Oryzoideae</taxon>
        <taxon>Oryzeae</taxon>
        <taxon>Oryzinae</taxon>
        <taxon>Oryza</taxon>
        <taxon>Oryza sativa</taxon>
    </lineage>
</organism>
<dbReference type="InParanoid" id="A0A0P0VEG6"/>
<evidence type="ECO:0000313" key="2">
    <source>
        <dbReference type="EMBL" id="BAS76838.1"/>
    </source>
</evidence>
<accession>A0A0P0VEG6</accession>
<name>A0A0P0VEG6_ORYSJ</name>
<proteinExistence type="predicted"/>
<dbReference type="AlphaFoldDB" id="A0A0P0VEG6"/>
<evidence type="ECO:0000313" key="3">
    <source>
        <dbReference type="Proteomes" id="UP000059680"/>
    </source>
</evidence>
<dbReference type="EMBL" id="AP014958">
    <property type="protein sequence ID" value="BAS76838.1"/>
    <property type="molecule type" value="Genomic_DNA"/>
</dbReference>
<evidence type="ECO:0000256" key="1">
    <source>
        <dbReference type="SAM" id="MobiDB-lite"/>
    </source>
</evidence>
<feature type="compositionally biased region" description="Basic residues" evidence="1">
    <location>
        <begin position="59"/>
        <end position="70"/>
    </location>
</feature>
<feature type="region of interest" description="Disordered" evidence="1">
    <location>
        <begin position="33"/>
        <end position="90"/>
    </location>
</feature>
<feature type="non-terminal residue" evidence="2">
    <location>
        <position position="90"/>
    </location>
</feature>
<sequence>MAEQGCRRDCHLRQLQPEADVADEGAVGRPELGLLGGADAVPPRRRTPLDLIPRDVPRPRRALPHRHRSPKPPQDQIPPPPPPNSPNRST</sequence>